<dbReference type="SUPFAM" id="SSF143422">
    <property type="entry name" value="Transposase IS200-like"/>
    <property type="match status" value="1"/>
</dbReference>
<protein>
    <submittedName>
        <fullName evidence="3">Transposase</fullName>
    </submittedName>
</protein>
<dbReference type="Proteomes" id="UP001317705">
    <property type="component" value="Chromosome"/>
</dbReference>
<reference evidence="3 4" key="1">
    <citation type="submission" date="2022-12" db="EMBL/GenBank/DDBJ databases">
        <title>Polyphasic characterization of Geotalea uranireducens NIT-SL11 newly isolated from a complex of sewage sludge and microbially reduced graphene oxide.</title>
        <authorList>
            <person name="Xie L."/>
            <person name="Yoshida N."/>
            <person name="Meng L."/>
        </authorList>
    </citation>
    <scope>NUCLEOTIDE SEQUENCE [LARGE SCALE GENOMIC DNA]</scope>
    <source>
        <strain evidence="3 4">NIT-SL11</strain>
    </source>
</reference>
<dbReference type="InterPro" id="IPR002686">
    <property type="entry name" value="Transposase_17"/>
</dbReference>
<dbReference type="InterPro" id="IPR010921">
    <property type="entry name" value="Trp_repressor/repl_initiator"/>
</dbReference>
<accession>A0ABN6VV51</accession>
<feature type="domain" description="Transposase IS200-like" evidence="2">
    <location>
        <begin position="9"/>
        <end position="123"/>
    </location>
</feature>
<gene>
    <name evidence="3" type="ORF">GURASL_16840</name>
</gene>
<dbReference type="SUPFAM" id="SSF48295">
    <property type="entry name" value="TrpR-like"/>
    <property type="match status" value="1"/>
</dbReference>
<evidence type="ECO:0000259" key="1">
    <source>
        <dbReference type="SMART" id="SM00760"/>
    </source>
</evidence>
<dbReference type="EMBL" id="AP027151">
    <property type="protein sequence ID" value="BDV42761.1"/>
    <property type="molecule type" value="Genomic_DNA"/>
</dbReference>
<dbReference type="InterPro" id="IPR036515">
    <property type="entry name" value="Transposase_17_sf"/>
</dbReference>
<dbReference type="Gene3D" id="3.30.70.1290">
    <property type="entry name" value="Transposase IS200-like"/>
    <property type="match status" value="1"/>
</dbReference>
<dbReference type="PANTHER" id="PTHR34322">
    <property type="entry name" value="TRANSPOSASE, Y1_TNP DOMAIN-CONTAINING"/>
    <property type="match status" value="1"/>
</dbReference>
<evidence type="ECO:0000313" key="4">
    <source>
        <dbReference type="Proteomes" id="UP001317705"/>
    </source>
</evidence>
<dbReference type="InterPro" id="IPR013159">
    <property type="entry name" value="DnaA_C"/>
</dbReference>
<organism evidence="3 4">
    <name type="scientific">Geotalea uraniireducens</name>
    <dbReference type="NCBI Taxonomy" id="351604"/>
    <lineage>
        <taxon>Bacteria</taxon>
        <taxon>Pseudomonadati</taxon>
        <taxon>Thermodesulfobacteriota</taxon>
        <taxon>Desulfuromonadia</taxon>
        <taxon>Geobacterales</taxon>
        <taxon>Geobacteraceae</taxon>
        <taxon>Geotalea</taxon>
    </lineage>
</organism>
<proteinExistence type="predicted"/>
<dbReference type="SMART" id="SM01321">
    <property type="entry name" value="Y1_Tnp"/>
    <property type="match status" value="1"/>
</dbReference>
<dbReference type="Gene3D" id="1.10.1750.10">
    <property type="match status" value="1"/>
</dbReference>
<dbReference type="Pfam" id="PF01797">
    <property type="entry name" value="Y1_Tnp"/>
    <property type="match status" value="1"/>
</dbReference>
<dbReference type="RefSeq" id="WP_282003413.1">
    <property type="nucleotide sequence ID" value="NZ_AP027151.1"/>
</dbReference>
<feature type="domain" description="Chromosomal replication initiator DnaA C-terminal" evidence="1">
    <location>
        <begin position="221"/>
        <end position="285"/>
    </location>
</feature>
<evidence type="ECO:0000259" key="2">
    <source>
        <dbReference type="SMART" id="SM01321"/>
    </source>
</evidence>
<dbReference type="CDD" id="cd06571">
    <property type="entry name" value="Bac_DnaA_C"/>
    <property type="match status" value="1"/>
</dbReference>
<dbReference type="Pfam" id="PF08299">
    <property type="entry name" value="Bac_DnaA_C"/>
    <property type="match status" value="1"/>
</dbReference>
<keyword evidence="4" id="KW-1185">Reference proteome</keyword>
<dbReference type="PANTHER" id="PTHR34322:SF2">
    <property type="entry name" value="TRANSPOSASE IS200-LIKE DOMAIN-CONTAINING PROTEIN"/>
    <property type="match status" value="1"/>
</dbReference>
<evidence type="ECO:0000313" key="3">
    <source>
        <dbReference type="EMBL" id="BDV42761.1"/>
    </source>
</evidence>
<name>A0ABN6VV51_9BACT</name>
<sequence>MARKPRIHHPGAFYHVMLRGNGKQDIFFDDRDRYRFYLLLQEGVERFRHRIHAFCLMSNHVHLVVQVDALPLSRIMQNLSFRYTRWINWRHDRCGHLFQSRYKAVLVDGDSYLLELVRYVHLNPVRAGMAAAPGEYPWTGHKAYCGMETLPWLCTDMILGMLSETRDAASRAYLAFVRDGISEGRRGEFHGEGTADSRILGDEEFVHNLMGEGGFPRTAISIDDVISAVCRHYRLTPEMLAQPGKKQVLSRARGMAAWIIQDLPSCSLTELGRRTGRDLSSLSAIAARLHARSAVEASLAEEKGAILAQITQITRCKA</sequence>
<dbReference type="SMART" id="SM00760">
    <property type="entry name" value="Bac_DnaA_C"/>
    <property type="match status" value="1"/>
</dbReference>